<keyword evidence="8 12" id="KW-1133">Transmembrane helix</keyword>
<feature type="transmembrane region" description="Helical" evidence="12">
    <location>
        <begin position="102"/>
        <end position="122"/>
    </location>
</feature>
<dbReference type="PIRSF" id="PIRSF500217">
    <property type="entry name" value="AlgI"/>
    <property type="match status" value="1"/>
</dbReference>
<feature type="transmembrane region" description="Helical" evidence="12">
    <location>
        <begin position="446"/>
        <end position="468"/>
    </location>
</feature>
<keyword evidence="9 11" id="KW-0472">Membrane</keyword>
<feature type="transmembrane region" description="Helical" evidence="12">
    <location>
        <begin position="172"/>
        <end position="192"/>
    </location>
</feature>
<keyword evidence="6 11" id="KW-0812">Transmembrane</keyword>
<dbReference type="PANTHER" id="PTHR13285">
    <property type="entry name" value="ACYLTRANSFERASE"/>
    <property type="match status" value="1"/>
</dbReference>
<dbReference type="OrthoDB" id="139172at2"/>
<accession>A0A553H0A2</accession>
<comment type="similarity">
    <text evidence="3 11">Belongs to the membrane-bound acyltransferase family.</text>
</comment>
<evidence type="ECO:0000256" key="7">
    <source>
        <dbReference type="ARBA" id="ARBA00022841"/>
    </source>
</evidence>
<evidence type="ECO:0000256" key="9">
    <source>
        <dbReference type="ARBA" id="ARBA00023136"/>
    </source>
</evidence>
<comment type="caution">
    <text evidence="13">The sequence shown here is derived from an EMBL/GenBank/DDBJ whole genome shotgun (WGS) entry which is preliminary data.</text>
</comment>
<evidence type="ECO:0000256" key="11">
    <source>
        <dbReference type="PIRNR" id="PIRNR016636"/>
    </source>
</evidence>
<proteinExistence type="inferred from homology"/>
<evidence type="ECO:0000313" key="13">
    <source>
        <dbReference type="EMBL" id="TRX75184.1"/>
    </source>
</evidence>
<reference evidence="13 14" key="1">
    <citation type="submission" date="2019-07" db="EMBL/GenBank/DDBJ databases">
        <title>Pseudomonas mangiferae sp. nov., isolated from bark of mango tree in Thailand.</title>
        <authorList>
            <person name="Srisuk N."/>
            <person name="Anurat P."/>
        </authorList>
    </citation>
    <scope>NUCLEOTIDE SEQUENCE [LARGE SCALE GENOMIC DNA]</scope>
    <source>
        <strain evidence="13 14">DMKU_BBB3-04</strain>
    </source>
</reference>
<dbReference type="InterPro" id="IPR051085">
    <property type="entry name" value="MB_O-acyltransferase"/>
</dbReference>
<dbReference type="EC" id="2.3.1.-" evidence="11"/>
<evidence type="ECO:0000256" key="6">
    <source>
        <dbReference type="ARBA" id="ARBA00022692"/>
    </source>
</evidence>
<feature type="transmembrane region" description="Helical" evidence="12">
    <location>
        <begin position="488"/>
        <end position="515"/>
    </location>
</feature>
<dbReference type="RefSeq" id="WP_143487920.1">
    <property type="nucleotide sequence ID" value="NZ_VJOY01000005.1"/>
</dbReference>
<feature type="transmembrane region" description="Helical" evidence="12">
    <location>
        <begin position="41"/>
        <end position="66"/>
    </location>
</feature>
<comment type="subcellular location">
    <subcellularLocation>
        <location evidence="1">Cell inner membrane</location>
        <topology evidence="1">Multi-pass membrane protein</topology>
    </subcellularLocation>
</comment>
<keyword evidence="10 11" id="KW-0012">Acyltransferase</keyword>
<dbReference type="Pfam" id="PF03062">
    <property type="entry name" value="MBOAT"/>
    <property type="match status" value="1"/>
</dbReference>
<keyword evidence="7 11" id="KW-0016">Alginate biosynthesis</keyword>
<dbReference type="AlphaFoldDB" id="A0A553H0A2"/>
<evidence type="ECO:0000256" key="1">
    <source>
        <dbReference type="ARBA" id="ARBA00004429"/>
    </source>
</evidence>
<dbReference type="PIRSF" id="PIRSF016636">
    <property type="entry name" value="AlgI_DltB"/>
    <property type="match status" value="1"/>
</dbReference>
<dbReference type="InterPro" id="IPR028362">
    <property type="entry name" value="AlgI"/>
</dbReference>
<feature type="transmembrane region" description="Helical" evidence="12">
    <location>
        <begin position="78"/>
        <end position="96"/>
    </location>
</feature>
<organism evidence="13 14">
    <name type="scientific">Pseudomonas mangiferae</name>
    <dbReference type="NCBI Taxonomy" id="2593654"/>
    <lineage>
        <taxon>Bacteria</taxon>
        <taxon>Pseudomonadati</taxon>
        <taxon>Pseudomonadota</taxon>
        <taxon>Gammaproteobacteria</taxon>
        <taxon>Pseudomonadales</taxon>
        <taxon>Pseudomonadaceae</taxon>
        <taxon>Pseudomonas</taxon>
    </lineage>
</organism>
<dbReference type="InterPro" id="IPR024194">
    <property type="entry name" value="Ac/AlaTfrase_AlgI/DltB"/>
</dbReference>
<dbReference type="InterPro" id="IPR004299">
    <property type="entry name" value="MBOAT_fam"/>
</dbReference>
<protein>
    <recommendedName>
        <fullName evidence="11">Probable alginate O-acetylase</fullName>
        <ecNumber evidence="11">2.3.1.-</ecNumber>
    </recommendedName>
</protein>
<feature type="transmembrane region" description="Helical" evidence="12">
    <location>
        <begin position="310"/>
        <end position="328"/>
    </location>
</feature>
<evidence type="ECO:0000256" key="12">
    <source>
        <dbReference type="SAM" id="Phobius"/>
    </source>
</evidence>
<evidence type="ECO:0000256" key="8">
    <source>
        <dbReference type="ARBA" id="ARBA00022989"/>
    </source>
</evidence>
<feature type="transmembrane region" description="Helical" evidence="12">
    <location>
        <begin position="412"/>
        <end position="434"/>
    </location>
</feature>
<keyword evidence="4 11" id="KW-1003">Cell membrane</keyword>
<comment type="pathway">
    <text evidence="2 11">Glycan biosynthesis; alginate biosynthesis.</text>
</comment>
<evidence type="ECO:0000256" key="2">
    <source>
        <dbReference type="ARBA" id="ARBA00005182"/>
    </source>
</evidence>
<dbReference type="GO" id="GO:0042121">
    <property type="term" value="P:alginic acid biosynthetic process"/>
    <property type="evidence" value="ECO:0007669"/>
    <property type="project" value="UniProtKB-UniRule"/>
</dbReference>
<feature type="transmembrane region" description="Helical" evidence="12">
    <location>
        <begin position="374"/>
        <end position="392"/>
    </location>
</feature>
<evidence type="ECO:0000256" key="4">
    <source>
        <dbReference type="ARBA" id="ARBA00022475"/>
    </source>
</evidence>
<gene>
    <name evidence="13" type="ORF">FM069_08770</name>
</gene>
<dbReference type="PANTHER" id="PTHR13285:SF23">
    <property type="entry name" value="TEICHOIC ACID D-ALANYLTRANSFERASE"/>
    <property type="match status" value="1"/>
</dbReference>
<keyword evidence="5 11" id="KW-0808">Transferase</keyword>
<evidence type="ECO:0000313" key="14">
    <source>
        <dbReference type="Proteomes" id="UP000315235"/>
    </source>
</evidence>
<dbReference type="EMBL" id="VJOY01000005">
    <property type="protein sequence ID" value="TRX75184.1"/>
    <property type="molecule type" value="Genomic_DNA"/>
</dbReference>
<evidence type="ECO:0000256" key="10">
    <source>
        <dbReference type="ARBA" id="ARBA00023315"/>
    </source>
</evidence>
<keyword evidence="11" id="KW-0997">Cell inner membrane</keyword>
<keyword evidence="14" id="KW-1185">Reference proteome</keyword>
<dbReference type="GO" id="GO:0005886">
    <property type="term" value="C:plasma membrane"/>
    <property type="evidence" value="ECO:0007669"/>
    <property type="project" value="UniProtKB-SubCell"/>
</dbReference>
<dbReference type="Proteomes" id="UP000315235">
    <property type="component" value="Unassembled WGS sequence"/>
</dbReference>
<dbReference type="GO" id="GO:0016746">
    <property type="term" value="F:acyltransferase activity"/>
    <property type="evidence" value="ECO:0007669"/>
    <property type="project" value="UniProtKB-KW"/>
</dbReference>
<evidence type="ECO:0000256" key="3">
    <source>
        <dbReference type="ARBA" id="ARBA00010323"/>
    </source>
</evidence>
<dbReference type="UniPathway" id="UPA00286"/>
<sequence>MAFLSAPFLLLFLPLTLLAFHLACRRAPGLAAPLLLVASLGFYAAIDPAGLPLLLASMLVNYGLGVRIRRDPARRRRWITLGVLLNLLPLALYKYLGTPGAVVTPGAFALAGLPLGLSFYTFQQIGFLLDCRRDDVPRLGPLHHGLFAGFFAQMPAGPISRYRDLAPQLLRLGQPVPGALVLAGLSLFVLGLGKKLVFADAIGRLVDAVHALVAMGGRPAPLESALACWGFTLQLYFDFSGYSDMALGLGLCLGLWLPVNFNSPLKAASFSALVDRWHMSLVAWIREYVYQPLFQAVRRWPLGEPTRRRLIAWALSTVVSMGLLAAWHGAKASLLLGGLLAGVLIILSQLPALARPVHRAPVPAWRRRLRRIGGHLAVLLAFSLLGLVNRANDLDSLTTLLAGLVDLGAQGVSPGVAAWLPAPLAEALPASGFLPGLPEHRRVDLLILLVASLAVFVAPNTMQLFGLLRPTPTAPEGQAPVLAWRPGAAWGVALGGVVLLVLLFGETPGSGFIYARF</sequence>
<feature type="transmembrane region" description="Helical" evidence="12">
    <location>
        <begin position="334"/>
        <end position="353"/>
    </location>
</feature>
<name>A0A553H0A2_9PSED</name>
<evidence type="ECO:0000256" key="5">
    <source>
        <dbReference type="ARBA" id="ARBA00022679"/>
    </source>
</evidence>